<organism evidence="1 2">
    <name type="scientific">Solanum pinnatisectum</name>
    <name type="common">tansyleaf nightshade</name>
    <dbReference type="NCBI Taxonomy" id="50273"/>
    <lineage>
        <taxon>Eukaryota</taxon>
        <taxon>Viridiplantae</taxon>
        <taxon>Streptophyta</taxon>
        <taxon>Embryophyta</taxon>
        <taxon>Tracheophyta</taxon>
        <taxon>Spermatophyta</taxon>
        <taxon>Magnoliopsida</taxon>
        <taxon>eudicotyledons</taxon>
        <taxon>Gunneridae</taxon>
        <taxon>Pentapetalae</taxon>
        <taxon>asterids</taxon>
        <taxon>lamiids</taxon>
        <taxon>Solanales</taxon>
        <taxon>Solanaceae</taxon>
        <taxon>Solanoideae</taxon>
        <taxon>Solaneae</taxon>
        <taxon>Solanum</taxon>
    </lineage>
</organism>
<gene>
    <name evidence="1" type="ORF">R3W88_028447</name>
</gene>
<protein>
    <submittedName>
        <fullName evidence="1">Uncharacterized protein</fullName>
    </submittedName>
</protein>
<name>A0AAV9K2R1_9SOLN</name>
<proteinExistence type="predicted"/>
<dbReference type="EMBL" id="JAWPEI010000012">
    <property type="protein sequence ID" value="KAK4707522.1"/>
    <property type="molecule type" value="Genomic_DNA"/>
</dbReference>
<sequence>MEEILLVILVQIAVDVFTINSWNLNWKNGTRIEFWKMNYMLMNLQKILGSQVFASQQKGFREKLSLKTEKLSVKTENWAYLVTEFAKNVPCEIDKKELAEIAKRPCSKENGKQVHEIVKKHFPEIAAAIMKS</sequence>
<evidence type="ECO:0000313" key="1">
    <source>
        <dbReference type="EMBL" id="KAK4707522.1"/>
    </source>
</evidence>
<comment type="caution">
    <text evidence="1">The sequence shown here is derived from an EMBL/GenBank/DDBJ whole genome shotgun (WGS) entry which is preliminary data.</text>
</comment>
<reference evidence="1 2" key="1">
    <citation type="submission" date="2023-10" db="EMBL/GenBank/DDBJ databases">
        <title>Genome-Wide Identification Analysis in wild type Solanum Pinnatisectum Reveals Some Genes Defensing Phytophthora Infestans.</title>
        <authorList>
            <person name="Sun C."/>
        </authorList>
    </citation>
    <scope>NUCLEOTIDE SEQUENCE [LARGE SCALE GENOMIC DNA]</scope>
    <source>
        <strain evidence="1">LQN</strain>
        <tissue evidence="1">Leaf</tissue>
    </source>
</reference>
<accession>A0AAV9K2R1</accession>
<evidence type="ECO:0000313" key="2">
    <source>
        <dbReference type="Proteomes" id="UP001311915"/>
    </source>
</evidence>
<dbReference type="AlphaFoldDB" id="A0AAV9K2R1"/>
<keyword evidence="2" id="KW-1185">Reference proteome</keyword>
<dbReference type="Proteomes" id="UP001311915">
    <property type="component" value="Unassembled WGS sequence"/>
</dbReference>